<evidence type="ECO:0000256" key="4">
    <source>
        <dbReference type="ARBA" id="ARBA00023034"/>
    </source>
</evidence>
<organism evidence="8 9">
    <name type="scientific">Nyssa sinensis</name>
    <dbReference type="NCBI Taxonomy" id="561372"/>
    <lineage>
        <taxon>Eukaryota</taxon>
        <taxon>Viridiplantae</taxon>
        <taxon>Streptophyta</taxon>
        <taxon>Embryophyta</taxon>
        <taxon>Tracheophyta</taxon>
        <taxon>Spermatophyta</taxon>
        <taxon>Magnoliopsida</taxon>
        <taxon>eudicotyledons</taxon>
        <taxon>Gunneridae</taxon>
        <taxon>Pentapetalae</taxon>
        <taxon>asterids</taxon>
        <taxon>Cornales</taxon>
        <taxon>Nyssaceae</taxon>
        <taxon>Nyssa</taxon>
    </lineage>
</organism>
<dbReference type="Gene3D" id="3.40.525.10">
    <property type="entry name" value="CRAL-TRIO lipid binding domain"/>
    <property type="match status" value="1"/>
</dbReference>
<proteinExistence type="inferred from homology"/>
<keyword evidence="6" id="KW-0175">Coiled coil</keyword>
<evidence type="ECO:0000256" key="1">
    <source>
        <dbReference type="ARBA" id="ARBA00004202"/>
    </source>
</evidence>
<dbReference type="PROSITE" id="PS50191">
    <property type="entry name" value="CRAL_TRIO"/>
    <property type="match status" value="1"/>
</dbReference>
<keyword evidence="4" id="KW-0333">Golgi apparatus</keyword>
<gene>
    <name evidence="8" type="ORF">F0562_012047</name>
</gene>
<dbReference type="AlphaFoldDB" id="A0A5J4ZSH5"/>
<name>A0A5J4ZSH5_9ASTE</name>
<dbReference type="OrthoDB" id="1434354at2759"/>
<evidence type="ECO:0000256" key="5">
    <source>
        <dbReference type="ARBA" id="ARBA00038020"/>
    </source>
</evidence>
<dbReference type="PANTHER" id="PTHR45657:SF50">
    <property type="entry name" value="PHOSPHATIDYLINOSITOL_PHOSPHATIDYLCHOLINE TRANSFER PROTEIN SFH11"/>
    <property type="match status" value="1"/>
</dbReference>
<dbReference type="EMBL" id="CM018048">
    <property type="protein sequence ID" value="KAA8521390.1"/>
    <property type="molecule type" value="Genomic_DNA"/>
</dbReference>
<dbReference type="InterPro" id="IPR051026">
    <property type="entry name" value="PI/PC_transfer"/>
</dbReference>
<accession>A0A5J4ZSH5</accession>
<keyword evidence="9" id="KW-1185">Reference proteome</keyword>
<dbReference type="SUPFAM" id="SSF52087">
    <property type="entry name" value="CRAL/TRIO domain"/>
    <property type="match status" value="1"/>
</dbReference>
<dbReference type="GO" id="GO:0000139">
    <property type="term" value="C:Golgi membrane"/>
    <property type="evidence" value="ECO:0007669"/>
    <property type="project" value="UniProtKB-SubCell"/>
</dbReference>
<dbReference type="InterPro" id="IPR036865">
    <property type="entry name" value="CRAL-TRIO_dom_sf"/>
</dbReference>
<feature type="domain" description="CRAL-TRIO" evidence="7">
    <location>
        <begin position="1"/>
        <end position="78"/>
    </location>
</feature>
<evidence type="ECO:0000256" key="6">
    <source>
        <dbReference type="SAM" id="Coils"/>
    </source>
</evidence>
<keyword evidence="3" id="KW-0653">Protein transport</keyword>
<dbReference type="Proteomes" id="UP000325577">
    <property type="component" value="Linkage Group LG5"/>
</dbReference>
<evidence type="ECO:0000313" key="8">
    <source>
        <dbReference type="EMBL" id="KAA8521390.1"/>
    </source>
</evidence>
<dbReference type="CDD" id="cd00170">
    <property type="entry name" value="SEC14"/>
    <property type="match status" value="1"/>
</dbReference>
<evidence type="ECO:0000256" key="3">
    <source>
        <dbReference type="ARBA" id="ARBA00022927"/>
    </source>
</evidence>
<evidence type="ECO:0000313" key="9">
    <source>
        <dbReference type="Proteomes" id="UP000325577"/>
    </source>
</evidence>
<comment type="similarity">
    <text evidence="5">Belongs to the SFH family.</text>
</comment>
<dbReference type="Pfam" id="PF00650">
    <property type="entry name" value="CRAL_TRIO"/>
    <property type="match status" value="1"/>
</dbReference>
<feature type="coiled-coil region" evidence="6">
    <location>
        <begin position="162"/>
        <end position="196"/>
    </location>
</feature>
<comment type="subcellular location">
    <subcellularLocation>
        <location evidence="1">Cell membrane</location>
        <topology evidence="1">Peripheral membrane protein</topology>
    </subcellularLocation>
    <subcellularLocation>
        <location evidence="2">Golgi apparatus membrane</location>
        <topology evidence="2">Peripheral membrane protein</topology>
    </subcellularLocation>
</comment>
<evidence type="ECO:0000256" key="2">
    <source>
        <dbReference type="ARBA" id="ARBA00004395"/>
    </source>
</evidence>
<dbReference type="GO" id="GO:0005886">
    <property type="term" value="C:plasma membrane"/>
    <property type="evidence" value="ECO:0007669"/>
    <property type="project" value="UniProtKB-SubCell"/>
</dbReference>
<protein>
    <recommendedName>
        <fullName evidence="7">CRAL-TRIO domain-containing protein</fullName>
    </recommendedName>
</protein>
<dbReference type="InterPro" id="IPR001251">
    <property type="entry name" value="CRAL-TRIO_dom"/>
</dbReference>
<evidence type="ECO:0000259" key="7">
    <source>
        <dbReference type="PROSITE" id="PS50191"/>
    </source>
</evidence>
<keyword evidence="3" id="KW-0813">Transport</keyword>
<dbReference type="GO" id="GO:0015031">
    <property type="term" value="P:protein transport"/>
    <property type="evidence" value="ECO:0007669"/>
    <property type="project" value="UniProtKB-KW"/>
</dbReference>
<dbReference type="PANTHER" id="PTHR45657">
    <property type="entry name" value="CRAL-TRIO DOMAIN-CONTAINING PROTEIN YKL091C-RELATED"/>
    <property type="match status" value="1"/>
</dbReference>
<reference evidence="8 9" key="1">
    <citation type="submission" date="2019-09" db="EMBL/GenBank/DDBJ databases">
        <title>A chromosome-level genome assembly of the Chinese tupelo Nyssa sinensis.</title>
        <authorList>
            <person name="Yang X."/>
            <person name="Kang M."/>
            <person name="Yang Y."/>
            <person name="Xiong H."/>
            <person name="Wang M."/>
            <person name="Zhang Z."/>
            <person name="Wang Z."/>
            <person name="Wu H."/>
            <person name="Ma T."/>
            <person name="Liu J."/>
            <person name="Xi Z."/>
        </authorList>
    </citation>
    <scope>NUCLEOTIDE SEQUENCE [LARGE SCALE GENOMIC DNA]</scope>
    <source>
        <strain evidence="8">J267</strain>
        <tissue evidence="8">Leaf</tissue>
    </source>
</reference>
<sequence length="202" mass="22515">MEIQKIDSNYYPETLHRLFIVNAGSGFRVLWKAIKAFLDQRTLTKIQVLGSNYRSNLVEVIDPSNLPSFLGGDCTCSDYGGCLLSDKGHWNDPEITAMLQTLFDAEEEDDNGEMDGMNSNEAFNGDTGSIQIKGAYDTAETKAEDLVQCRERKEDKTVLQKNQAFEATLKDAQIKIQSLEAALEATKAVLQGLAQHIEEMKK</sequence>